<evidence type="ECO:0000256" key="3">
    <source>
        <dbReference type="ARBA" id="ARBA00023125"/>
    </source>
</evidence>
<evidence type="ECO:0000256" key="4">
    <source>
        <dbReference type="ARBA" id="ARBA00023172"/>
    </source>
</evidence>
<comment type="caution">
    <text evidence="7">The sequence shown here is derived from an EMBL/GenBank/DDBJ whole genome shotgun (WGS) entry which is preliminary data.</text>
</comment>
<dbReference type="GO" id="GO:0015074">
    <property type="term" value="P:DNA integration"/>
    <property type="evidence" value="ECO:0007669"/>
    <property type="project" value="InterPro"/>
</dbReference>
<dbReference type="PANTHER" id="PTHR33066:SF2">
    <property type="entry name" value="FILAGGRIN-2-LIKE"/>
    <property type="match status" value="1"/>
</dbReference>
<dbReference type="InterPro" id="IPR043128">
    <property type="entry name" value="Rev_trsase/Diguanyl_cyclase"/>
</dbReference>
<gene>
    <name evidence="7" type="ORF">GDO81_010859</name>
</gene>
<dbReference type="GO" id="GO:0004523">
    <property type="term" value="F:RNA-DNA hybrid ribonuclease activity"/>
    <property type="evidence" value="ECO:0007669"/>
    <property type="project" value="UniProtKB-EC"/>
</dbReference>
<dbReference type="Proteomes" id="UP000824782">
    <property type="component" value="Unassembled WGS sequence"/>
</dbReference>
<dbReference type="InterPro" id="IPR000477">
    <property type="entry name" value="RT_dom"/>
</dbReference>
<dbReference type="CDD" id="cd03714">
    <property type="entry name" value="RT_DIRS1"/>
    <property type="match status" value="1"/>
</dbReference>
<keyword evidence="4" id="KW-0233">DNA recombination</keyword>
<dbReference type="InterPro" id="IPR043502">
    <property type="entry name" value="DNA/RNA_pol_sf"/>
</dbReference>
<dbReference type="SUPFAM" id="SSF56672">
    <property type="entry name" value="DNA/RNA polymerases"/>
    <property type="match status" value="1"/>
</dbReference>
<dbReference type="Gene3D" id="1.10.150.130">
    <property type="match status" value="1"/>
</dbReference>
<dbReference type="PROSITE" id="PS50878">
    <property type="entry name" value="RT_POL"/>
    <property type="match status" value="1"/>
</dbReference>
<feature type="region of interest" description="Disordered" evidence="5">
    <location>
        <begin position="203"/>
        <end position="230"/>
    </location>
</feature>
<evidence type="ECO:0000256" key="2">
    <source>
        <dbReference type="ARBA" id="ARBA00012180"/>
    </source>
</evidence>
<evidence type="ECO:0000256" key="5">
    <source>
        <dbReference type="SAM" id="MobiDB-lite"/>
    </source>
</evidence>
<dbReference type="GO" id="GO:0003677">
    <property type="term" value="F:DNA binding"/>
    <property type="evidence" value="ECO:0007669"/>
    <property type="project" value="UniProtKB-KW"/>
</dbReference>
<dbReference type="InterPro" id="IPR011010">
    <property type="entry name" value="DNA_brk_join_enz"/>
</dbReference>
<feature type="compositionally biased region" description="Low complexity" evidence="5">
    <location>
        <begin position="175"/>
        <end position="184"/>
    </location>
</feature>
<dbReference type="PANTHER" id="PTHR33066">
    <property type="entry name" value="INTEGRASE_SAM-LIKE_N DOMAIN-CONTAINING PROTEIN"/>
    <property type="match status" value="1"/>
</dbReference>
<evidence type="ECO:0000313" key="8">
    <source>
        <dbReference type="Proteomes" id="UP000824782"/>
    </source>
</evidence>
<feature type="compositionally biased region" description="Basic and acidic residues" evidence="5">
    <location>
        <begin position="148"/>
        <end position="172"/>
    </location>
</feature>
<feature type="region of interest" description="Disordered" evidence="5">
    <location>
        <begin position="148"/>
        <end position="189"/>
    </location>
</feature>
<dbReference type="Pfam" id="PF00078">
    <property type="entry name" value="RVT_1"/>
    <property type="match status" value="1"/>
</dbReference>
<keyword evidence="8" id="KW-1185">Reference proteome</keyword>
<dbReference type="Gene3D" id="3.30.70.270">
    <property type="match status" value="1"/>
</dbReference>
<name>A0AAV7C347_ENGPU</name>
<dbReference type="InterPro" id="IPR010998">
    <property type="entry name" value="Integrase_recombinase_N"/>
</dbReference>
<dbReference type="SUPFAM" id="SSF56349">
    <property type="entry name" value="DNA breaking-rejoining enzymes"/>
    <property type="match status" value="1"/>
</dbReference>
<organism evidence="7 8">
    <name type="scientific">Engystomops pustulosus</name>
    <name type="common">Tungara frog</name>
    <name type="synonym">Physalaemus pustulosus</name>
    <dbReference type="NCBI Taxonomy" id="76066"/>
    <lineage>
        <taxon>Eukaryota</taxon>
        <taxon>Metazoa</taxon>
        <taxon>Chordata</taxon>
        <taxon>Craniata</taxon>
        <taxon>Vertebrata</taxon>
        <taxon>Euteleostomi</taxon>
        <taxon>Amphibia</taxon>
        <taxon>Batrachia</taxon>
        <taxon>Anura</taxon>
        <taxon>Neobatrachia</taxon>
        <taxon>Hyloidea</taxon>
        <taxon>Leptodactylidae</taxon>
        <taxon>Leiuperinae</taxon>
        <taxon>Engystomops</taxon>
    </lineage>
</organism>
<dbReference type="EC" id="3.1.26.4" evidence="2"/>
<feature type="domain" description="Reverse transcriptase" evidence="6">
    <location>
        <begin position="1"/>
        <end position="149"/>
    </location>
</feature>
<evidence type="ECO:0000256" key="1">
    <source>
        <dbReference type="ARBA" id="ARBA00010879"/>
    </source>
</evidence>
<keyword evidence="3" id="KW-0238">DNA-binding</keyword>
<dbReference type="Gene3D" id="1.10.443.10">
    <property type="entry name" value="Intergrase catalytic core"/>
    <property type="match status" value="1"/>
</dbReference>
<protein>
    <recommendedName>
        <fullName evidence="2">ribonuclease H</fullName>
        <ecNumber evidence="2">3.1.26.4</ecNumber>
    </recommendedName>
</protein>
<accession>A0AAV7C347</accession>
<comment type="similarity">
    <text evidence="1">Belongs to the beta type-B retroviral polymerase family. HERV class-II K(HML-2) pol subfamily.</text>
</comment>
<proteinExistence type="inferred from homology"/>
<sequence length="581" mass="65477">MESIKSATPLIGKNYFLCTIDLKDAYYHVPICQDHQKYLRFTVRSPGGKILHFQFKALPFGISSAPRIFTKIMAEVVAHLRLKGIIIVPYLDDLLLVAKTKSDLKTHLQLVIGLLQDLGWVINRKKIRFKTRDGEKISRGKTRFREAEFFPTVRKDPKNKGKHKSLPEERVVQHSSSSESSGPSDVLYPVRVLGSKPHKDYAGLDYPGVGQKPSTSRPQGSTVSSGRATSKAYGLDPERAYLMTKGLSTGVIDTIQASRKPVTNAIYAKIWKKFCTWCGDYPPSPENPNLGQILDFLQAGFSLGLKPSTLKVQISALSIYFDLPLADHRWIRRFIKGCSRIKPRIHNPVPSWDLSLVLNILTEPPFEPLDSANIKILTFKTIFLIAITTARRLGEIQALSRREPFLNILDDKIILKLDPLFLPKVVSEFHRKQEIILPSFCANPKSERERKWQTLDVRRCVLFYLEATKEWCKDSSLLVNFGGKNRGLKASKATLARWIKSTISLCYKTTNTSLPGDIKAHSTRAMATSWAEKRGASLDQICRAATWSSSSTFAKHYRLDIASQEDLAFGRKILQAVVPPK</sequence>
<dbReference type="Gene3D" id="3.10.10.10">
    <property type="entry name" value="HIV Type 1 Reverse Transcriptase, subunit A, domain 1"/>
    <property type="match status" value="1"/>
</dbReference>
<evidence type="ECO:0000259" key="6">
    <source>
        <dbReference type="PROSITE" id="PS50878"/>
    </source>
</evidence>
<feature type="compositionally biased region" description="Polar residues" evidence="5">
    <location>
        <begin position="212"/>
        <end position="228"/>
    </location>
</feature>
<dbReference type="EMBL" id="WNYA01000004">
    <property type="protein sequence ID" value="KAG8579388.1"/>
    <property type="molecule type" value="Genomic_DNA"/>
</dbReference>
<dbReference type="GO" id="GO:0006310">
    <property type="term" value="P:DNA recombination"/>
    <property type="evidence" value="ECO:0007669"/>
    <property type="project" value="UniProtKB-KW"/>
</dbReference>
<evidence type="ECO:0000313" key="7">
    <source>
        <dbReference type="EMBL" id="KAG8579388.1"/>
    </source>
</evidence>
<dbReference type="InterPro" id="IPR013762">
    <property type="entry name" value="Integrase-like_cat_sf"/>
</dbReference>
<reference evidence="7" key="1">
    <citation type="thesis" date="2020" institute="ProQuest LLC" country="789 East Eisenhower Parkway, Ann Arbor, MI, USA">
        <title>Comparative Genomics and Chromosome Evolution.</title>
        <authorList>
            <person name="Mudd A.B."/>
        </authorList>
    </citation>
    <scope>NUCLEOTIDE SEQUENCE</scope>
    <source>
        <strain evidence="7">237g6f4</strain>
        <tissue evidence="7">Blood</tissue>
    </source>
</reference>
<dbReference type="AlphaFoldDB" id="A0AAV7C347"/>